<accession>A0A5C4WJ71</accession>
<dbReference type="Gene3D" id="3.30.1490.270">
    <property type="match status" value="1"/>
</dbReference>
<reference evidence="2 3" key="1">
    <citation type="journal article" date="2016" name="Int. J. Syst. Evol. Microbiol.">
        <title>Nocardioides albidus sp. nov., an actinobacterium isolated from garden soil.</title>
        <authorList>
            <person name="Singh H."/>
            <person name="Du J."/>
            <person name="Trinh H."/>
            <person name="Won K."/>
            <person name="Yang J.E."/>
            <person name="Yin C."/>
            <person name="Kook M."/>
            <person name="Yi T.H."/>
        </authorList>
    </citation>
    <scope>NUCLEOTIDE SEQUENCE [LARGE SCALE GENOMIC DNA]</scope>
    <source>
        <strain evidence="2 3">CCTCC AB 2015297</strain>
    </source>
</reference>
<dbReference type="PANTHER" id="PTHR34595:SF7">
    <property type="entry name" value="SLL1039 PROTEIN"/>
    <property type="match status" value="1"/>
</dbReference>
<evidence type="ECO:0000259" key="1">
    <source>
        <dbReference type="Pfam" id="PF14403"/>
    </source>
</evidence>
<comment type="caution">
    <text evidence="2">The sequence shown here is derived from an EMBL/GenBank/DDBJ whole genome shotgun (WGS) entry which is preliminary data.</text>
</comment>
<feature type="non-terminal residue" evidence="2">
    <location>
        <position position="1"/>
    </location>
</feature>
<dbReference type="PANTHER" id="PTHR34595">
    <property type="entry name" value="BLR5612 PROTEIN"/>
    <property type="match status" value="1"/>
</dbReference>
<dbReference type="SUPFAM" id="SSF56059">
    <property type="entry name" value="Glutathione synthetase ATP-binding domain-like"/>
    <property type="match status" value="1"/>
</dbReference>
<name>A0A5C4WJ71_9ACTN</name>
<dbReference type="AlphaFoldDB" id="A0A5C4WJ71"/>
<dbReference type="EMBL" id="VDMP01000014">
    <property type="protein sequence ID" value="TNM48244.1"/>
    <property type="molecule type" value="Genomic_DNA"/>
</dbReference>
<sequence>LVGPDASPEEIDRTRAAIREDPSRWIVQDVVDLSTQPVVVDGDLGPRHVDLRPFAFHDGTRVIVPAGGLTRVAFEEGERVVNSSNDGGAKATWVI</sequence>
<keyword evidence="3" id="KW-1185">Reference proteome</keyword>
<evidence type="ECO:0000313" key="3">
    <source>
        <dbReference type="Proteomes" id="UP000313231"/>
    </source>
</evidence>
<feature type="domain" description="Circularly permuted ATP-grasp type 2" evidence="1">
    <location>
        <begin position="1"/>
        <end position="73"/>
    </location>
</feature>
<evidence type="ECO:0000313" key="2">
    <source>
        <dbReference type="EMBL" id="TNM48244.1"/>
    </source>
</evidence>
<dbReference type="RefSeq" id="WP_192903945.1">
    <property type="nucleotide sequence ID" value="NZ_VDMP01000014.1"/>
</dbReference>
<dbReference type="Proteomes" id="UP000313231">
    <property type="component" value="Unassembled WGS sequence"/>
</dbReference>
<gene>
    <name evidence="2" type="ORF">FHP29_02725</name>
</gene>
<protein>
    <submittedName>
        <fullName evidence="2">Circularly permuted type 2 ATP-grasp protein</fullName>
    </submittedName>
</protein>
<dbReference type="Pfam" id="PF14403">
    <property type="entry name" value="CP_ATPgrasp_2"/>
    <property type="match status" value="1"/>
</dbReference>
<dbReference type="InterPro" id="IPR025841">
    <property type="entry name" value="CP_ATPgrasp_2"/>
</dbReference>
<proteinExistence type="predicted"/>
<organism evidence="2 3">
    <name type="scientific">Nocardioides albidus</name>
    <dbReference type="NCBI Taxonomy" id="1517589"/>
    <lineage>
        <taxon>Bacteria</taxon>
        <taxon>Bacillati</taxon>
        <taxon>Actinomycetota</taxon>
        <taxon>Actinomycetes</taxon>
        <taxon>Propionibacteriales</taxon>
        <taxon>Nocardioidaceae</taxon>
        <taxon>Nocardioides</taxon>
    </lineage>
</organism>
<dbReference type="InterPro" id="IPR051680">
    <property type="entry name" value="ATP-dep_Glu-Cys_Ligase-2"/>
</dbReference>